<evidence type="ECO:0000256" key="1">
    <source>
        <dbReference type="ARBA" id="ARBA00022829"/>
    </source>
</evidence>
<comment type="subunit">
    <text evidence="3">Component of a cohesin-like complex composed of ScpA, ScpB and the Smc homodimer, in which ScpA and ScpB bind to the head domain of Smc. The presence of the three proteins is required for the association of the complex with DNA.</text>
</comment>
<comment type="function">
    <text evidence="3">Participates in chromosomal partition during cell division. May act via the formation of a condensin-like complex containing Smc and ScpB that pull DNA away from mid-cell into both cell halves.</text>
</comment>
<dbReference type="HAMAP" id="MF_01805">
    <property type="entry name" value="ScpA"/>
    <property type="match status" value="1"/>
</dbReference>
<comment type="subcellular location">
    <subcellularLocation>
        <location evidence="3">Cytoplasm</location>
    </subcellularLocation>
    <text evidence="3">Associated with two foci at the outer edges of the nucleoid region in young cells, and at four foci within both cell halves in older cells.</text>
</comment>
<dbReference type="Gene3D" id="6.10.250.2410">
    <property type="match status" value="1"/>
</dbReference>
<dbReference type="InterPro" id="IPR023093">
    <property type="entry name" value="ScpA-like_C"/>
</dbReference>
<dbReference type="GO" id="GO:0007059">
    <property type="term" value="P:chromosome segregation"/>
    <property type="evidence" value="ECO:0007669"/>
    <property type="project" value="UniProtKB-UniRule"/>
</dbReference>
<comment type="caution">
    <text evidence="4">The sequence shown here is derived from an EMBL/GenBank/DDBJ whole genome shotgun (WGS) entry which is preliminary data.</text>
</comment>
<reference evidence="4" key="1">
    <citation type="submission" date="2020-10" db="EMBL/GenBank/DDBJ databases">
        <authorList>
            <person name="Gilroy R."/>
        </authorList>
    </citation>
    <scope>NUCLEOTIDE SEQUENCE</scope>
    <source>
        <strain evidence="4">CHK197-8231</strain>
    </source>
</reference>
<dbReference type="PANTHER" id="PTHR33969:SF2">
    <property type="entry name" value="SEGREGATION AND CONDENSATION PROTEIN A"/>
    <property type="match status" value="1"/>
</dbReference>
<reference evidence="4" key="2">
    <citation type="journal article" date="2021" name="PeerJ">
        <title>Extensive microbial diversity within the chicken gut microbiome revealed by metagenomics and culture.</title>
        <authorList>
            <person name="Gilroy R."/>
            <person name="Ravi A."/>
            <person name="Getino M."/>
            <person name="Pursley I."/>
            <person name="Horton D.L."/>
            <person name="Alikhan N.F."/>
            <person name="Baker D."/>
            <person name="Gharbi K."/>
            <person name="Hall N."/>
            <person name="Watson M."/>
            <person name="Adriaenssens E.M."/>
            <person name="Foster-Nyarko E."/>
            <person name="Jarju S."/>
            <person name="Secka A."/>
            <person name="Antonio M."/>
            <person name="Oren A."/>
            <person name="Chaudhuri R.R."/>
            <person name="La Ragione R."/>
            <person name="Hildebrand F."/>
            <person name="Pallen M.J."/>
        </authorList>
    </citation>
    <scope>NUCLEOTIDE SEQUENCE</scope>
    <source>
        <strain evidence="4">CHK197-8231</strain>
    </source>
</reference>
<sequence length="241" mass="28634">MNYKIMIHEFEGPLDLLLHLIKESDIEILDISVEEITKQYMDYIDAMEELNLNIASEYLVMAAELLEMKSRELLPRKKQELEDDYEEDPKARLIERLLEYKRYKEVTPELKELEENRKQVYTTEPLDLKQFQQSDDVMIDDVSLDDLLVAFQKFLARKELEKPLSTKVTKREYSVSTRSKEIKSILKEKGKISFDELFEVYTKDYFVVTFLSILDLAKKQECQIRQDHNFESIEILAKEGK</sequence>
<dbReference type="EMBL" id="DVML01000016">
    <property type="protein sequence ID" value="HIU22471.1"/>
    <property type="molecule type" value="Genomic_DNA"/>
</dbReference>
<dbReference type="GO" id="GO:0005737">
    <property type="term" value="C:cytoplasm"/>
    <property type="evidence" value="ECO:0007669"/>
    <property type="project" value="UniProtKB-SubCell"/>
</dbReference>
<accession>A0A9D1HTQ0</accession>
<dbReference type="AlphaFoldDB" id="A0A9D1HTQ0"/>
<dbReference type="GO" id="GO:0006260">
    <property type="term" value="P:DNA replication"/>
    <property type="evidence" value="ECO:0007669"/>
    <property type="project" value="UniProtKB-UniRule"/>
</dbReference>
<evidence type="ECO:0000313" key="4">
    <source>
        <dbReference type="EMBL" id="HIU22471.1"/>
    </source>
</evidence>
<protein>
    <recommendedName>
        <fullName evidence="2 3">Segregation and condensation protein A</fullName>
    </recommendedName>
</protein>
<name>A0A9D1HTQ0_9BACT</name>
<proteinExistence type="inferred from homology"/>
<keyword evidence="3" id="KW-0963">Cytoplasm</keyword>
<dbReference type="Proteomes" id="UP000824087">
    <property type="component" value="Unassembled WGS sequence"/>
</dbReference>
<keyword evidence="1 3" id="KW-0159">Chromosome partition</keyword>
<gene>
    <name evidence="3" type="primary">scpA</name>
    <name evidence="4" type="ORF">IAD49_02695</name>
</gene>
<dbReference type="InterPro" id="IPR003768">
    <property type="entry name" value="ScpA"/>
</dbReference>
<dbReference type="Gene3D" id="1.10.10.580">
    <property type="entry name" value="Structural maintenance of chromosome 1. Chain E"/>
    <property type="match status" value="1"/>
</dbReference>
<dbReference type="PANTHER" id="PTHR33969">
    <property type="entry name" value="SEGREGATION AND CONDENSATION PROTEIN A"/>
    <property type="match status" value="1"/>
</dbReference>
<dbReference type="Pfam" id="PF02616">
    <property type="entry name" value="SMC_ScpA"/>
    <property type="match status" value="1"/>
</dbReference>
<organism evidence="4 5">
    <name type="scientific">Candidatus Fimihabitans intestinipullorum</name>
    <dbReference type="NCBI Taxonomy" id="2840820"/>
    <lineage>
        <taxon>Bacteria</taxon>
        <taxon>Bacillati</taxon>
        <taxon>Mycoplasmatota</taxon>
        <taxon>Mycoplasmatota incertae sedis</taxon>
        <taxon>Candidatus Fimihabitans</taxon>
    </lineage>
</organism>
<comment type="similarity">
    <text evidence="3">Belongs to the ScpA family.</text>
</comment>
<evidence type="ECO:0000256" key="3">
    <source>
        <dbReference type="HAMAP-Rule" id="MF_01805"/>
    </source>
</evidence>
<keyword evidence="3" id="KW-0131">Cell cycle</keyword>
<evidence type="ECO:0000256" key="2">
    <source>
        <dbReference type="ARBA" id="ARBA00044777"/>
    </source>
</evidence>
<dbReference type="GO" id="GO:0051301">
    <property type="term" value="P:cell division"/>
    <property type="evidence" value="ECO:0007669"/>
    <property type="project" value="UniProtKB-KW"/>
</dbReference>
<evidence type="ECO:0000313" key="5">
    <source>
        <dbReference type="Proteomes" id="UP000824087"/>
    </source>
</evidence>
<keyword evidence="3" id="KW-0132">Cell division</keyword>